<dbReference type="InterPro" id="IPR006121">
    <property type="entry name" value="HMA_dom"/>
</dbReference>
<proteinExistence type="predicted"/>
<feature type="domain" description="HMA" evidence="2">
    <location>
        <begin position="2"/>
        <end position="67"/>
    </location>
</feature>
<keyword evidence="4" id="KW-1185">Reference proteome</keyword>
<dbReference type="GO" id="GO:0046872">
    <property type="term" value="F:metal ion binding"/>
    <property type="evidence" value="ECO:0007669"/>
    <property type="project" value="UniProtKB-KW"/>
</dbReference>
<evidence type="ECO:0000313" key="3">
    <source>
        <dbReference type="EMBL" id="NIZ46854.1"/>
    </source>
</evidence>
<dbReference type="PROSITE" id="PS01047">
    <property type="entry name" value="HMA_1"/>
    <property type="match status" value="1"/>
</dbReference>
<dbReference type="Pfam" id="PF00403">
    <property type="entry name" value="HMA"/>
    <property type="match status" value="1"/>
</dbReference>
<organism evidence="3 4">
    <name type="scientific">Entomospira nematocerorum</name>
    <dbReference type="NCBI Taxonomy" id="2719987"/>
    <lineage>
        <taxon>Bacteria</taxon>
        <taxon>Pseudomonadati</taxon>
        <taxon>Spirochaetota</taxon>
        <taxon>Spirochaetia</taxon>
        <taxon>Spirochaetales</taxon>
        <taxon>Spirochaetaceae</taxon>
        <taxon>Entomospira</taxon>
    </lineage>
</organism>
<dbReference type="InterPro" id="IPR017969">
    <property type="entry name" value="Heavy-metal-associated_CS"/>
</dbReference>
<evidence type="ECO:0000256" key="1">
    <source>
        <dbReference type="ARBA" id="ARBA00022723"/>
    </source>
</evidence>
<gene>
    <name evidence="3" type="ORF">HCT46_02845</name>
</gene>
<keyword evidence="1" id="KW-0479">Metal-binding</keyword>
<dbReference type="EMBL" id="JAATLK010000001">
    <property type="protein sequence ID" value="NIZ46854.1"/>
    <property type="molecule type" value="Genomic_DNA"/>
</dbReference>
<name>A0A968GCR8_9SPIO</name>
<dbReference type="RefSeq" id="WP_167703298.1">
    <property type="nucleotide sequence ID" value="NZ_CP118168.1"/>
</dbReference>
<reference evidence="3" key="1">
    <citation type="submission" date="2020-03" db="EMBL/GenBank/DDBJ databases">
        <title>Spirochaetal bacteria isolated from arthropods constitute a novel genus Entomospira genus novum within the order Spirochaetales.</title>
        <authorList>
            <person name="Grana-Miraglia L."/>
            <person name="Sikutova S."/>
            <person name="Fingerle V."/>
            <person name="Sing A."/>
            <person name="Castillo-Ramirez S."/>
            <person name="Margos G."/>
            <person name="Rudolf I."/>
        </authorList>
    </citation>
    <scope>NUCLEOTIDE SEQUENCE</scope>
    <source>
        <strain evidence="3">BR208</strain>
    </source>
</reference>
<dbReference type="Gene3D" id="3.30.70.100">
    <property type="match status" value="1"/>
</dbReference>
<dbReference type="PROSITE" id="PS50846">
    <property type="entry name" value="HMA_2"/>
    <property type="match status" value="1"/>
</dbReference>
<evidence type="ECO:0000313" key="4">
    <source>
        <dbReference type="Proteomes" id="UP000752013"/>
    </source>
</evidence>
<dbReference type="Proteomes" id="UP000752013">
    <property type="component" value="Unassembled WGS sequence"/>
</dbReference>
<dbReference type="SUPFAM" id="SSF55008">
    <property type="entry name" value="HMA, heavy metal-associated domain"/>
    <property type="match status" value="1"/>
</dbReference>
<comment type="caution">
    <text evidence="3">The sequence shown here is derived from an EMBL/GenBank/DDBJ whole genome shotgun (WGS) entry which is preliminary data.</text>
</comment>
<evidence type="ECO:0000259" key="2">
    <source>
        <dbReference type="PROSITE" id="PS50846"/>
    </source>
</evidence>
<accession>A0A968GCR8</accession>
<dbReference type="AlphaFoldDB" id="A0A968GCR8"/>
<dbReference type="CDD" id="cd00371">
    <property type="entry name" value="HMA"/>
    <property type="match status" value="1"/>
</dbReference>
<dbReference type="InterPro" id="IPR036163">
    <property type="entry name" value="HMA_dom_sf"/>
</dbReference>
<sequence>MLTYTFKITGMSCGHCKKRIEDAVSAACSASEVIVSLENNSLELHSQSPLVVEEIVAAIDDAGYDAQLI</sequence>
<protein>
    <submittedName>
        <fullName evidence="3">Heavy-metal-associated domain-containing protein</fullName>
    </submittedName>
</protein>